<keyword evidence="2" id="KW-1185">Reference proteome</keyword>
<gene>
    <name evidence="1" type="ORF">O9G_006128</name>
</gene>
<evidence type="ECO:0000313" key="2">
    <source>
        <dbReference type="Proteomes" id="UP000030755"/>
    </source>
</evidence>
<dbReference type="EMBL" id="KE560363">
    <property type="protein sequence ID" value="EPZ37035.1"/>
    <property type="molecule type" value="Genomic_DNA"/>
</dbReference>
<reference evidence="1 2" key="1">
    <citation type="journal article" date="2013" name="Curr. Biol.">
        <title>Shared signatures of parasitism and phylogenomics unite Cryptomycota and microsporidia.</title>
        <authorList>
            <person name="James T.Y."/>
            <person name="Pelin A."/>
            <person name="Bonen L."/>
            <person name="Ahrendt S."/>
            <person name="Sain D."/>
            <person name="Corradi N."/>
            <person name="Stajich J.E."/>
        </authorList>
    </citation>
    <scope>NUCLEOTIDE SEQUENCE [LARGE SCALE GENOMIC DNA]</scope>
    <source>
        <strain evidence="1 2">CSF55</strain>
    </source>
</reference>
<dbReference type="HOGENOM" id="CLU_2050971_0_0_1"/>
<sequence length="120" mass="13911">MIRYLTYKSNVKVVVQHPHTILTMKPFTTHVVLTVFPLGGNPNNVSILIGPNFIYEHEYNIVDQYVKLGSGWARSSRDAVDAILQYVEYFSTSASNKNNLKKKWKDLKVKFWKMGIYQNN</sequence>
<proteinExistence type="predicted"/>
<accession>A0A075B3B0</accession>
<organism evidence="1 2">
    <name type="scientific">Rozella allomycis (strain CSF55)</name>
    <dbReference type="NCBI Taxonomy" id="988480"/>
    <lineage>
        <taxon>Eukaryota</taxon>
        <taxon>Fungi</taxon>
        <taxon>Fungi incertae sedis</taxon>
        <taxon>Cryptomycota</taxon>
        <taxon>Cryptomycota incertae sedis</taxon>
        <taxon>Rozella</taxon>
    </lineage>
</organism>
<dbReference type="Proteomes" id="UP000030755">
    <property type="component" value="Unassembled WGS sequence"/>
</dbReference>
<name>A0A075B3B0_ROZAC</name>
<evidence type="ECO:0000313" key="1">
    <source>
        <dbReference type="EMBL" id="EPZ37035.1"/>
    </source>
</evidence>
<protein>
    <submittedName>
        <fullName evidence="1">Uncharacterized protein</fullName>
    </submittedName>
</protein>
<dbReference type="AlphaFoldDB" id="A0A075B3B0"/>